<evidence type="ECO:0000313" key="6">
    <source>
        <dbReference type="EMBL" id="CAI9784092.1"/>
    </source>
</evidence>
<dbReference type="AlphaFoldDB" id="A0AAD2E9S2"/>
<evidence type="ECO:0000256" key="4">
    <source>
        <dbReference type="ARBA" id="ARBA00022840"/>
    </source>
</evidence>
<sequence>MDRGKSPVSTLTIGTMGYLGSEYLQYGKATEKADVLSYGVVILELASGRRPIERESESHKLVNLVDWVWKLHSGGKIIEAADKNINCIFGEKEMKTLLLIGLC</sequence>
<dbReference type="InterPro" id="IPR001245">
    <property type="entry name" value="Ser-Thr/Tyr_kinase_cat_dom"/>
</dbReference>
<evidence type="ECO:0000259" key="5">
    <source>
        <dbReference type="PROSITE" id="PS50011"/>
    </source>
</evidence>
<keyword evidence="3" id="KW-0418">Kinase</keyword>
<dbReference type="Gene3D" id="1.10.510.10">
    <property type="entry name" value="Transferase(Phosphotransferase) domain 1"/>
    <property type="match status" value="1"/>
</dbReference>
<dbReference type="InterPro" id="IPR052059">
    <property type="entry name" value="CR_Ser/Thr_kinase"/>
</dbReference>
<evidence type="ECO:0000313" key="7">
    <source>
        <dbReference type="Proteomes" id="UP000834106"/>
    </source>
</evidence>
<evidence type="ECO:0000256" key="2">
    <source>
        <dbReference type="ARBA" id="ARBA00022741"/>
    </source>
</evidence>
<dbReference type="GO" id="GO:0005524">
    <property type="term" value="F:ATP binding"/>
    <property type="evidence" value="ECO:0007669"/>
    <property type="project" value="UniProtKB-KW"/>
</dbReference>
<dbReference type="EMBL" id="OU503055">
    <property type="protein sequence ID" value="CAI9784092.1"/>
    <property type="molecule type" value="Genomic_DNA"/>
</dbReference>
<proteinExistence type="predicted"/>
<dbReference type="InterPro" id="IPR000719">
    <property type="entry name" value="Prot_kinase_dom"/>
</dbReference>
<feature type="domain" description="Protein kinase" evidence="5">
    <location>
        <begin position="1"/>
        <end position="103"/>
    </location>
</feature>
<dbReference type="Pfam" id="PF07714">
    <property type="entry name" value="PK_Tyr_Ser-Thr"/>
    <property type="match status" value="1"/>
</dbReference>
<gene>
    <name evidence="6" type="ORF">FPE_LOCUS31522</name>
</gene>
<name>A0AAD2E9S2_9LAMI</name>
<evidence type="ECO:0000256" key="1">
    <source>
        <dbReference type="ARBA" id="ARBA00022679"/>
    </source>
</evidence>
<dbReference type="Proteomes" id="UP000834106">
    <property type="component" value="Chromosome 20"/>
</dbReference>
<keyword evidence="2" id="KW-0547">Nucleotide-binding</keyword>
<accession>A0AAD2E9S2</accession>
<reference evidence="6" key="1">
    <citation type="submission" date="2023-05" db="EMBL/GenBank/DDBJ databases">
        <authorList>
            <person name="Huff M."/>
        </authorList>
    </citation>
    <scope>NUCLEOTIDE SEQUENCE</scope>
</reference>
<keyword evidence="4" id="KW-0067">ATP-binding</keyword>
<dbReference type="GO" id="GO:0004672">
    <property type="term" value="F:protein kinase activity"/>
    <property type="evidence" value="ECO:0007669"/>
    <property type="project" value="InterPro"/>
</dbReference>
<dbReference type="InterPro" id="IPR011009">
    <property type="entry name" value="Kinase-like_dom_sf"/>
</dbReference>
<protein>
    <recommendedName>
        <fullName evidence="5">Protein kinase domain-containing protein</fullName>
    </recommendedName>
</protein>
<keyword evidence="1" id="KW-0808">Transferase</keyword>
<dbReference type="PROSITE" id="PS50011">
    <property type="entry name" value="PROTEIN_KINASE_DOM"/>
    <property type="match status" value="1"/>
</dbReference>
<evidence type="ECO:0000256" key="3">
    <source>
        <dbReference type="ARBA" id="ARBA00022777"/>
    </source>
</evidence>
<keyword evidence="7" id="KW-1185">Reference proteome</keyword>
<organism evidence="6 7">
    <name type="scientific">Fraxinus pennsylvanica</name>
    <dbReference type="NCBI Taxonomy" id="56036"/>
    <lineage>
        <taxon>Eukaryota</taxon>
        <taxon>Viridiplantae</taxon>
        <taxon>Streptophyta</taxon>
        <taxon>Embryophyta</taxon>
        <taxon>Tracheophyta</taxon>
        <taxon>Spermatophyta</taxon>
        <taxon>Magnoliopsida</taxon>
        <taxon>eudicotyledons</taxon>
        <taxon>Gunneridae</taxon>
        <taxon>Pentapetalae</taxon>
        <taxon>asterids</taxon>
        <taxon>lamiids</taxon>
        <taxon>Lamiales</taxon>
        <taxon>Oleaceae</taxon>
        <taxon>Oleeae</taxon>
        <taxon>Fraxinus</taxon>
    </lineage>
</organism>
<dbReference type="PANTHER" id="PTHR47973">
    <property type="entry name" value="CYSTEINE-RICH RECEPTOR-LIKE PROTEIN KINASE 3"/>
    <property type="match status" value="1"/>
</dbReference>
<dbReference type="SUPFAM" id="SSF56112">
    <property type="entry name" value="Protein kinase-like (PK-like)"/>
    <property type="match status" value="1"/>
</dbReference>